<dbReference type="RefSeq" id="WP_127767204.1">
    <property type="nucleotide sequence ID" value="NZ_SADE01000003.1"/>
</dbReference>
<reference evidence="2" key="1">
    <citation type="submission" date="2019-01" db="EMBL/GenBank/DDBJ databases">
        <title>Gri0909 isolated from a small marine red alga.</title>
        <authorList>
            <person name="Kim J."/>
            <person name="Jeong S.E."/>
            <person name="Jeon C.O."/>
        </authorList>
    </citation>
    <scope>NUCLEOTIDE SEQUENCE [LARGE SCALE GENOMIC DNA]</scope>
    <source>
        <strain evidence="2">Gri0909</strain>
    </source>
</reference>
<dbReference type="SUPFAM" id="SSF54909">
    <property type="entry name" value="Dimeric alpha+beta barrel"/>
    <property type="match status" value="1"/>
</dbReference>
<proteinExistence type="predicted"/>
<accession>A0A3S2WQC5</accession>
<evidence type="ECO:0000313" key="2">
    <source>
        <dbReference type="Proteomes" id="UP000287447"/>
    </source>
</evidence>
<dbReference type="EMBL" id="SADE01000003">
    <property type="protein sequence ID" value="RVU34922.1"/>
    <property type="molecule type" value="Genomic_DNA"/>
</dbReference>
<dbReference type="Gene3D" id="3.30.70.100">
    <property type="match status" value="1"/>
</dbReference>
<sequence length="151" mass="16784">MTAKQNMDDRIDRLLGMYGNGLDGAAPTAADWRRMLEREVERPVTLINLFKLRETALYPAGMDFGGSGKDAFDRYATVSVPSMQSTGGEFLFVGPVEGRFMGAQDDWDIAAIGRYPNTKALLSLFDIEAYRDCYIHRVAACEKQQVTICDG</sequence>
<evidence type="ECO:0000313" key="1">
    <source>
        <dbReference type="EMBL" id="RVU34922.1"/>
    </source>
</evidence>
<dbReference type="Proteomes" id="UP000287447">
    <property type="component" value="Unassembled WGS sequence"/>
</dbReference>
<dbReference type="OrthoDB" id="8909581at2"/>
<dbReference type="PANTHER" id="PTHR40257:SF1">
    <property type="entry name" value="DUF1330 DOMAIN-CONTAINING PROTEIN"/>
    <property type="match status" value="1"/>
</dbReference>
<comment type="caution">
    <text evidence="1">The sequence shown here is derived from an EMBL/GenBank/DDBJ whole genome shotgun (WGS) entry which is preliminary data.</text>
</comment>
<organism evidence="1 2">
    <name type="scientific">Hwanghaeella grinnelliae</name>
    <dbReference type="NCBI Taxonomy" id="2500179"/>
    <lineage>
        <taxon>Bacteria</taxon>
        <taxon>Pseudomonadati</taxon>
        <taxon>Pseudomonadota</taxon>
        <taxon>Alphaproteobacteria</taxon>
        <taxon>Rhodospirillales</taxon>
        <taxon>Rhodospirillaceae</taxon>
        <taxon>Hwanghaeella</taxon>
    </lineage>
</organism>
<protein>
    <submittedName>
        <fullName evidence="1">DUF1330 domain-containing protein</fullName>
    </submittedName>
</protein>
<keyword evidence="2" id="KW-1185">Reference proteome</keyword>
<dbReference type="InterPro" id="IPR011008">
    <property type="entry name" value="Dimeric_a/b-barrel"/>
</dbReference>
<dbReference type="AlphaFoldDB" id="A0A3S2WQC5"/>
<dbReference type="PANTHER" id="PTHR40257">
    <property type="match status" value="1"/>
</dbReference>
<gene>
    <name evidence="1" type="ORF">EOI86_18995</name>
</gene>
<name>A0A3S2WQC5_9PROT</name>